<dbReference type="Pfam" id="PF01359">
    <property type="entry name" value="Transposase_1"/>
    <property type="match status" value="1"/>
</dbReference>
<dbReference type="GO" id="GO:0003676">
    <property type="term" value="F:nucleic acid binding"/>
    <property type="evidence" value="ECO:0007669"/>
    <property type="project" value="InterPro"/>
</dbReference>
<dbReference type="InterPro" id="IPR036397">
    <property type="entry name" value="RNaseH_sf"/>
</dbReference>
<comment type="caution">
    <text evidence="1">The sequence shown here is derived from an EMBL/GenBank/DDBJ whole genome shotgun (WGS) entry which is preliminary data.</text>
</comment>
<reference evidence="1 2" key="1">
    <citation type="journal article" date="2021" name="Elife">
        <title>Chloroplast acquisition without the gene transfer in kleptoplastic sea slugs, Plakobranchus ocellatus.</title>
        <authorList>
            <person name="Maeda T."/>
            <person name="Takahashi S."/>
            <person name="Yoshida T."/>
            <person name="Shimamura S."/>
            <person name="Takaki Y."/>
            <person name="Nagai Y."/>
            <person name="Toyoda A."/>
            <person name="Suzuki Y."/>
            <person name="Arimoto A."/>
            <person name="Ishii H."/>
            <person name="Satoh N."/>
            <person name="Nishiyama T."/>
            <person name="Hasebe M."/>
            <person name="Maruyama T."/>
            <person name="Minagawa J."/>
            <person name="Obokata J."/>
            <person name="Shigenobu S."/>
        </authorList>
    </citation>
    <scope>NUCLEOTIDE SEQUENCE [LARGE SCALE GENOMIC DNA]</scope>
</reference>
<proteinExistence type="predicted"/>
<dbReference type="Proteomes" id="UP000762676">
    <property type="component" value="Unassembled WGS sequence"/>
</dbReference>
<evidence type="ECO:0000313" key="1">
    <source>
        <dbReference type="EMBL" id="GFR85196.1"/>
    </source>
</evidence>
<organism evidence="1 2">
    <name type="scientific">Elysia marginata</name>
    <dbReference type="NCBI Taxonomy" id="1093978"/>
    <lineage>
        <taxon>Eukaryota</taxon>
        <taxon>Metazoa</taxon>
        <taxon>Spiralia</taxon>
        <taxon>Lophotrochozoa</taxon>
        <taxon>Mollusca</taxon>
        <taxon>Gastropoda</taxon>
        <taxon>Heterobranchia</taxon>
        <taxon>Euthyneura</taxon>
        <taxon>Panpulmonata</taxon>
        <taxon>Sacoglossa</taxon>
        <taxon>Placobranchoidea</taxon>
        <taxon>Plakobranchidae</taxon>
        <taxon>Elysia</taxon>
    </lineage>
</organism>
<dbReference type="PANTHER" id="PTHR46060:SF1">
    <property type="entry name" value="MARINER MOS1 TRANSPOSASE-LIKE PROTEIN"/>
    <property type="match status" value="1"/>
</dbReference>
<dbReference type="InterPro" id="IPR001888">
    <property type="entry name" value="Transposase_1"/>
</dbReference>
<evidence type="ECO:0000313" key="2">
    <source>
        <dbReference type="Proteomes" id="UP000762676"/>
    </source>
</evidence>
<dbReference type="AlphaFoldDB" id="A0AAV4GIQ5"/>
<dbReference type="EMBL" id="BMAT01008448">
    <property type="protein sequence ID" value="GFR85196.1"/>
    <property type="molecule type" value="Genomic_DNA"/>
</dbReference>
<name>A0AAV4GIQ5_9GAST</name>
<dbReference type="Gene3D" id="3.30.420.10">
    <property type="entry name" value="Ribonuclease H-like superfamily/Ribonuclease H"/>
    <property type="match status" value="1"/>
</dbReference>
<accession>A0AAV4GIQ5</accession>
<dbReference type="PANTHER" id="PTHR46060">
    <property type="entry name" value="MARINER MOS1 TRANSPOSASE-LIKE PROTEIN"/>
    <property type="match status" value="1"/>
</dbReference>
<protein>
    <submittedName>
        <fullName evidence="1">Histone-lysine N-methyltransferase SETMAR</fullName>
    </submittedName>
</protein>
<dbReference type="InterPro" id="IPR052709">
    <property type="entry name" value="Transposase-MT_Hybrid"/>
</dbReference>
<keyword evidence="2" id="KW-1185">Reference proteome</keyword>
<sequence>MCTQHLEHYIAEGEAVLERILNGHELLTTTIQNVRPNRWSIGTRKFKAVASARKALFTVFWDMGGVLYEEFLEQGQTVNSKRYISTFQAIKLRLRRVRRNKDSILQLYNTRPHTRRQTQDALRQLELTTLPHSAHSPGLAPSDY</sequence>
<gene>
    <name evidence="1" type="ORF">ElyMa_004167800</name>
</gene>